<organism evidence="1 2">
    <name type="scientific">Aquirufa nivalisilvae</name>
    <dbReference type="NCBI Taxonomy" id="2516557"/>
    <lineage>
        <taxon>Bacteria</taxon>
        <taxon>Pseudomonadati</taxon>
        <taxon>Bacteroidota</taxon>
        <taxon>Cytophagia</taxon>
        <taxon>Cytophagales</taxon>
        <taxon>Flectobacillaceae</taxon>
        <taxon>Aquirufa</taxon>
    </lineage>
</organism>
<dbReference type="Proteomes" id="UP000245468">
    <property type="component" value="Chromosome"/>
</dbReference>
<sequence length="168" mass="19309">MKLNQKWVFSFALLLGFSYLMQWQGAALKNSFTPMGIIHLEFAPTADLFQKIVQHWDIQTLRWNIAIDFLYIPIYTYFFQLTLALLAQRHRSKLVRQFGLLLKNAALLAFFCDILENTGMILSLTGAQSSWVYTLTNGFAGVKFAIIGINIIYILVSIPTLFFRTKQS</sequence>
<accession>A0A2S2DYE7</accession>
<protein>
    <submittedName>
        <fullName evidence="1">Uncharacterized protein</fullName>
    </submittedName>
</protein>
<dbReference type="EMBL" id="CP029346">
    <property type="protein sequence ID" value="AWL10386.1"/>
    <property type="molecule type" value="Genomic_DNA"/>
</dbReference>
<reference evidence="2" key="1">
    <citation type="submission" date="2018-05" db="EMBL/GenBank/DDBJ databases">
        <title>Pseudarcicella sp. HME7025 Genome sequencing and assembly.</title>
        <authorList>
            <person name="Kim H."/>
            <person name="Kang H."/>
            <person name="Joh K."/>
        </authorList>
    </citation>
    <scope>NUCLEOTIDE SEQUENCE [LARGE SCALE GENOMIC DNA]</scope>
    <source>
        <strain evidence="2">HME7025</strain>
    </source>
</reference>
<proteinExistence type="predicted"/>
<dbReference type="AlphaFoldDB" id="A0A2S2DYE7"/>
<dbReference type="KEGG" id="psez:HME7025_02546"/>
<name>A0A2S2DYE7_9BACT</name>
<gene>
    <name evidence="1" type="ORF">HME7025_02546</name>
</gene>
<evidence type="ECO:0000313" key="2">
    <source>
        <dbReference type="Proteomes" id="UP000245468"/>
    </source>
</evidence>
<evidence type="ECO:0000313" key="1">
    <source>
        <dbReference type="EMBL" id="AWL10386.1"/>
    </source>
</evidence>
<keyword evidence="2" id="KW-1185">Reference proteome</keyword>
<dbReference type="RefSeq" id="WP_109324632.1">
    <property type="nucleotide sequence ID" value="NZ_CP029346.1"/>
</dbReference>
<dbReference type="OrthoDB" id="662510at2"/>